<dbReference type="RefSeq" id="XP_060279467.1">
    <property type="nucleotide sequence ID" value="XM_060429062.1"/>
</dbReference>
<evidence type="ECO:0000313" key="9">
    <source>
        <dbReference type="EMBL" id="KAK1763254.1"/>
    </source>
</evidence>
<dbReference type="InterPro" id="IPR001138">
    <property type="entry name" value="Zn2Cys6_DnaBD"/>
</dbReference>
<gene>
    <name evidence="9" type="ORF">QBC33DRAFT_550256</name>
</gene>
<dbReference type="GO" id="GO:0008270">
    <property type="term" value="F:zinc ion binding"/>
    <property type="evidence" value="ECO:0007669"/>
    <property type="project" value="InterPro"/>
</dbReference>
<dbReference type="PROSITE" id="PS00463">
    <property type="entry name" value="ZN2_CY6_FUNGAL_1"/>
    <property type="match status" value="1"/>
</dbReference>
<proteinExistence type="predicted"/>
<reference evidence="9" key="1">
    <citation type="submission" date="2023-06" db="EMBL/GenBank/DDBJ databases">
        <title>Genome-scale phylogeny and comparative genomics of the fungal order Sordariales.</title>
        <authorList>
            <consortium name="Lawrence Berkeley National Laboratory"/>
            <person name="Hensen N."/>
            <person name="Bonometti L."/>
            <person name="Westerberg I."/>
            <person name="Brannstrom I.O."/>
            <person name="Guillou S."/>
            <person name="Cros-Aarteil S."/>
            <person name="Calhoun S."/>
            <person name="Haridas S."/>
            <person name="Kuo A."/>
            <person name="Mondo S."/>
            <person name="Pangilinan J."/>
            <person name="Riley R."/>
            <person name="Labutti K."/>
            <person name="Andreopoulos B."/>
            <person name="Lipzen A."/>
            <person name="Chen C."/>
            <person name="Yanf M."/>
            <person name="Daum C."/>
            <person name="Ng V."/>
            <person name="Clum A."/>
            <person name="Steindorff A."/>
            <person name="Ohm R."/>
            <person name="Martin F."/>
            <person name="Silar P."/>
            <person name="Natvig D."/>
            <person name="Lalanne C."/>
            <person name="Gautier V."/>
            <person name="Ament-Velasquez S.L."/>
            <person name="Kruys A."/>
            <person name="Hutchinson M.I."/>
            <person name="Powell A.J."/>
            <person name="Barry K."/>
            <person name="Miller A.N."/>
            <person name="Grigoriev I.V."/>
            <person name="Debuchy R."/>
            <person name="Gladieux P."/>
            <person name="Thoren M.H."/>
            <person name="Johannesson H."/>
        </authorList>
    </citation>
    <scope>NUCLEOTIDE SEQUENCE</scope>
    <source>
        <strain evidence="9">8032-3</strain>
    </source>
</reference>
<evidence type="ECO:0000259" key="8">
    <source>
        <dbReference type="PROSITE" id="PS50048"/>
    </source>
</evidence>
<dbReference type="Gene3D" id="4.10.240.10">
    <property type="entry name" value="Zn(2)-C6 fungal-type DNA-binding domain"/>
    <property type="match status" value="1"/>
</dbReference>
<dbReference type="Pfam" id="PF04082">
    <property type="entry name" value="Fungal_trans"/>
    <property type="match status" value="1"/>
</dbReference>
<dbReference type="GeneID" id="85312249"/>
<dbReference type="EMBL" id="MU839029">
    <property type="protein sequence ID" value="KAK1763254.1"/>
    <property type="molecule type" value="Genomic_DNA"/>
</dbReference>
<dbReference type="SUPFAM" id="SSF57701">
    <property type="entry name" value="Zn2/Cys6 DNA-binding domain"/>
    <property type="match status" value="1"/>
</dbReference>
<keyword evidence="5" id="KW-0804">Transcription</keyword>
<evidence type="ECO:0000256" key="6">
    <source>
        <dbReference type="ARBA" id="ARBA00023242"/>
    </source>
</evidence>
<evidence type="ECO:0000256" key="7">
    <source>
        <dbReference type="SAM" id="MobiDB-lite"/>
    </source>
</evidence>
<dbReference type="PANTHER" id="PTHR31779:SF5">
    <property type="entry name" value="ZN(II)2CYS6 TRANSCRIPTION FACTOR (EUROFUNG)"/>
    <property type="match status" value="1"/>
</dbReference>
<name>A0AAJ0BRQ4_9PEZI</name>
<keyword evidence="6" id="KW-0539">Nucleus</keyword>
<dbReference type="PROSITE" id="PS50048">
    <property type="entry name" value="ZN2_CY6_FUNGAL_2"/>
    <property type="match status" value="1"/>
</dbReference>
<dbReference type="InterPro" id="IPR007219">
    <property type="entry name" value="XnlR_reg_dom"/>
</dbReference>
<evidence type="ECO:0000256" key="3">
    <source>
        <dbReference type="ARBA" id="ARBA00023015"/>
    </source>
</evidence>
<protein>
    <recommendedName>
        <fullName evidence="8">Zn(2)-C6 fungal-type domain-containing protein</fullName>
    </recommendedName>
</protein>
<evidence type="ECO:0000256" key="5">
    <source>
        <dbReference type="ARBA" id="ARBA00023163"/>
    </source>
</evidence>
<dbReference type="CDD" id="cd00067">
    <property type="entry name" value="GAL4"/>
    <property type="match status" value="1"/>
</dbReference>
<keyword evidence="2" id="KW-0862">Zinc</keyword>
<keyword evidence="4" id="KW-0238">DNA-binding</keyword>
<dbReference type="InterPro" id="IPR036864">
    <property type="entry name" value="Zn2-C6_fun-type_DNA-bd_sf"/>
</dbReference>
<sequence length="583" mass="64807">MGEERMVPQVGEAPRKRRRARVACVPCRERKRRCNGQDPCGTCTEFEYDCHYAASARAGNGRPSMVARQGLSPDSAPPISPLDGSETRKSHGTRGQGSAGGHIALPEEARAHVQSLEANSGAAFARKLGLNIDPNNAPRLSLFAWNTGQRLGDGYVTRNPRPITSILSHAEMTSLSQTYFEKVAVVYGFIDRNTFLERLDQRWATDRGAVDPYDQVLCGVAALGLHFSQPSPPAIEPDLVESARALLEQESLSSPPSIDTVAGWVLRVAYLRMAATPHATWLASCSLMHVAEAARVHQEVPSQTVFDESPEAVNVDVRRRLWGMAQHLNIWASFDLGRARITLPNASTRPLTPKHGDPTSQLLGLMPLTEVLDPNQTRSAEDLESDLAQLLDQVHEVPPLVMAHVNLVLCVFRRLRAQKPSRAHCHIEKVLSLVQRGLQAARRMVSEYCPWHHAANIPFQVICLLLALDSRASLKVLHEALSVLKQVRDTWTSAVMQEAYDTAYLLILLHQRRKEEDAKELRAILDMHSSPMTHDRDGSNRANNAEQTTWTDSVESLWLDDFFTNVPGLREFDFEQLLLVNPG</sequence>
<feature type="region of interest" description="Disordered" evidence="7">
    <location>
        <begin position="61"/>
        <end position="101"/>
    </location>
</feature>
<accession>A0AAJ0BRQ4</accession>
<keyword evidence="3" id="KW-0805">Transcription regulation</keyword>
<dbReference type="Pfam" id="PF00172">
    <property type="entry name" value="Zn_clus"/>
    <property type="match status" value="1"/>
</dbReference>
<dbReference type="GO" id="GO:0006351">
    <property type="term" value="P:DNA-templated transcription"/>
    <property type="evidence" value="ECO:0007669"/>
    <property type="project" value="InterPro"/>
</dbReference>
<comment type="caution">
    <text evidence="9">The sequence shown here is derived from an EMBL/GenBank/DDBJ whole genome shotgun (WGS) entry which is preliminary data.</text>
</comment>
<evidence type="ECO:0000256" key="4">
    <source>
        <dbReference type="ARBA" id="ARBA00023125"/>
    </source>
</evidence>
<dbReference type="PANTHER" id="PTHR31779">
    <property type="entry name" value="2-NITROPROPANE DIOXYGENASE FAMILY, PUTATIVE (AFU_ORTHOLOGUE AFUA_2G17430)-RELATED"/>
    <property type="match status" value="1"/>
</dbReference>
<dbReference type="CDD" id="cd12148">
    <property type="entry name" value="fungal_TF_MHR"/>
    <property type="match status" value="1"/>
</dbReference>
<keyword evidence="10" id="KW-1185">Reference proteome</keyword>
<dbReference type="AlphaFoldDB" id="A0AAJ0BRQ4"/>
<evidence type="ECO:0000313" key="10">
    <source>
        <dbReference type="Proteomes" id="UP001244011"/>
    </source>
</evidence>
<evidence type="ECO:0000256" key="1">
    <source>
        <dbReference type="ARBA" id="ARBA00022723"/>
    </source>
</evidence>
<dbReference type="GO" id="GO:0000981">
    <property type="term" value="F:DNA-binding transcription factor activity, RNA polymerase II-specific"/>
    <property type="evidence" value="ECO:0007669"/>
    <property type="project" value="InterPro"/>
</dbReference>
<organism evidence="9 10">
    <name type="scientific">Phialemonium atrogriseum</name>
    <dbReference type="NCBI Taxonomy" id="1093897"/>
    <lineage>
        <taxon>Eukaryota</taxon>
        <taxon>Fungi</taxon>
        <taxon>Dikarya</taxon>
        <taxon>Ascomycota</taxon>
        <taxon>Pezizomycotina</taxon>
        <taxon>Sordariomycetes</taxon>
        <taxon>Sordariomycetidae</taxon>
        <taxon>Cephalothecales</taxon>
        <taxon>Cephalothecaceae</taxon>
        <taxon>Phialemonium</taxon>
    </lineage>
</organism>
<dbReference type="SMART" id="SM00066">
    <property type="entry name" value="GAL4"/>
    <property type="match status" value="1"/>
</dbReference>
<dbReference type="GO" id="GO:0003677">
    <property type="term" value="F:DNA binding"/>
    <property type="evidence" value="ECO:0007669"/>
    <property type="project" value="UniProtKB-KW"/>
</dbReference>
<dbReference type="InterPro" id="IPR052478">
    <property type="entry name" value="Metabolite_Synth_Reg"/>
</dbReference>
<evidence type="ECO:0000256" key="2">
    <source>
        <dbReference type="ARBA" id="ARBA00022833"/>
    </source>
</evidence>
<dbReference type="GO" id="GO:0009410">
    <property type="term" value="P:response to xenobiotic stimulus"/>
    <property type="evidence" value="ECO:0007669"/>
    <property type="project" value="TreeGrafter"/>
</dbReference>
<keyword evidence="1" id="KW-0479">Metal-binding</keyword>
<feature type="domain" description="Zn(2)-C6 fungal-type" evidence="8">
    <location>
        <begin position="23"/>
        <end position="52"/>
    </location>
</feature>
<dbReference type="Proteomes" id="UP001244011">
    <property type="component" value="Unassembled WGS sequence"/>
</dbReference>